<comment type="caution">
    <text evidence="2">The sequence shown here is derived from an EMBL/GenBank/DDBJ whole genome shotgun (WGS) entry which is preliminary data.</text>
</comment>
<protein>
    <recommendedName>
        <fullName evidence="4">Synaptobrevin, longin-like domain protein</fullName>
    </recommendedName>
</protein>
<evidence type="ECO:0000313" key="3">
    <source>
        <dbReference type="Proteomes" id="UP001151760"/>
    </source>
</evidence>
<proteinExistence type="predicted"/>
<dbReference type="Proteomes" id="UP001151760">
    <property type="component" value="Unassembled WGS sequence"/>
</dbReference>
<evidence type="ECO:0008006" key="4">
    <source>
        <dbReference type="Google" id="ProtNLM"/>
    </source>
</evidence>
<name>A0ABQ4ZWE8_9ASTR</name>
<sequence>MSAPKFVDSHNMVAFLAKPTESDGFEQILDFLNANPIKYALTLQALVDGKKVIITETSVRRDLQLEDAEGIECLPNADIFEQLALIGYEKPSQKLTFYKAFFSPQWKFFIHTILQCLSAKSTAWNEFSSTIASAIIRLDTNQKFNFSKYIFESMVKNVDSSVKFLMYPRRYLAIRKGFSGAVTPLFPTMMVQAQEEMGEGSAMPTDLHHTPIIQPSTSQPQKKQSRRKQRKDTKIPQSSGPTMPMVDEAANEENVATQSNDLPLLRVKKRTAQQRRLRFEEEIQEAGKEKEVKNSRDEKIIQDWGEQSEKVVEKVVSTDEVSAAATITTEKITLAQALAELRSVKPKDKGKAKIIEPEKPLKMKEQIKLDEELAFKLQVKEEEQARLAREKKKTIEVKDKEGSETREESSSKRAGVELEQEPPKKQKMEDDKEIVELQSMMEVIPDEEEVAVDAIPLATKPSSIVDWKIIKEGKISNYQIIRADENLKRYSLMIQMLKSFDREDLETLWKLVKAKHGYTRPEEGYERVLWGDLKTIMQSPSFIDYTIYTKISYLSIGEMRISNALDSYLQRLRCLSSYIVTREEVLLRSYSVTPFRWYSLLKNPQVWEVLPASTTILDRPKSGRCPIGGSEECQWQEFSQLLSSVVLSSANDRCSWSLNGNDVFSVKSAREVIDKHVLIISSTSTRWTKLIPMKLNVFA</sequence>
<evidence type="ECO:0000256" key="1">
    <source>
        <dbReference type="SAM" id="MobiDB-lite"/>
    </source>
</evidence>
<accession>A0ABQ4ZWE8</accession>
<dbReference type="EMBL" id="BQNB010011636">
    <property type="protein sequence ID" value="GJS93153.1"/>
    <property type="molecule type" value="Genomic_DNA"/>
</dbReference>
<keyword evidence="3" id="KW-1185">Reference proteome</keyword>
<gene>
    <name evidence="2" type="ORF">Tco_0800121</name>
</gene>
<evidence type="ECO:0000313" key="2">
    <source>
        <dbReference type="EMBL" id="GJS93153.1"/>
    </source>
</evidence>
<organism evidence="2 3">
    <name type="scientific">Tanacetum coccineum</name>
    <dbReference type="NCBI Taxonomy" id="301880"/>
    <lineage>
        <taxon>Eukaryota</taxon>
        <taxon>Viridiplantae</taxon>
        <taxon>Streptophyta</taxon>
        <taxon>Embryophyta</taxon>
        <taxon>Tracheophyta</taxon>
        <taxon>Spermatophyta</taxon>
        <taxon>Magnoliopsida</taxon>
        <taxon>eudicotyledons</taxon>
        <taxon>Gunneridae</taxon>
        <taxon>Pentapetalae</taxon>
        <taxon>asterids</taxon>
        <taxon>campanulids</taxon>
        <taxon>Asterales</taxon>
        <taxon>Asteraceae</taxon>
        <taxon>Asteroideae</taxon>
        <taxon>Anthemideae</taxon>
        <taxon>Anthemidinae</taxon>
        <taxon>Tanacetum</taxon>
    </lineage>
</organism>
<feature type="region of interest" description="Disordered" evidence="1">
    <location>
        <begin position="197"/>
        <end position="245"/>
    </location>
</feature>
<reference evidence="2" key="1">
    <citation type="journal article" date="2022" name="Int. J. Mol. Sci.">
        <title>Draft Genome of Tanacetum Coccineum: Genomic Comparison of Closely Related Tanacetum-Family Plants.</title>
        <authorList>
            <person name="Yamashiro T."/>
            <person name="Shiraishi A."/>
            <person name="Nakayama K."/>
            <person name="Satake H."/>
        </authorList>
    </citation>
    <scope>NUCLEOTIDE SEQUENCE</scope>
</reference>
<reference evidence="2" key="2">
    <citation type="submission" date="2022-01" db="EMBL/GenBank/DDBJ databases">
        <authorList>
            <person name="Yamashiro T."/>
            <person name="Shiraishi A."/>
            <person name="Satake H."/>
            <person name="Nakayama K."/>
        </authorList>
    </citation>
    <scope>NUCLEOTIDE SEQUENCE</scope>
</reference>
<feature type="region of interest" description="Disordered" evidence="1">
    <location>
        <begin position="397"/>
        <end position="430"/>
    </location>
</feature>